<feature type="domain" description="Methyltransferase small" evidence="3">
    <location>
        <begin position="56"/>
        <end position="222"/>
    </location>
</feature>
<evidence type="ECO:0000256" key="2">
    <source>
        <dbReference type="ARBA" id="ARBA00022679"/>
    </source>
</evidence>
<dbReference type="Proteomes" id="UP000034875">
    <property type="component" value="Unassembled WGS sequence"/>
</dbReference>
<name>A0A0G1C1V3_9BACT</name>
<dbReference type="Pfam" id="PF05175">
    <property type="entry name" value="MTS"/>
    <property type="match status" value="1"/>
</dbReference>
<sequence length="228" mass="25522">MDKMQDCGSCDRGSIPRGGTIHNLFFVAESFPMPRIPIKDLKKDIQINVTLRGTPFTFHSTWGLFSPEKIDEGTTSLINNVSVKETNTILDLGCGYGALGIPLAKLAPKGIVHMIDRDFVAVEYARKNALLNGVKNAKTYLSNGFDQIPENTRFQTIVSNLPAKISKEFFWILFEEARKHLTPNGELYVVTISGLRRFVERNFKTIFGNYELLASKGTYFVAKAVNHS</sequence>
<organism evidence="4 5">
    <name type="scientific">candidate division CPR1 bacterium GW2011_GWA2_42_17</name>
    <dbReference type="NCBI Taxonomy" id="1618341"/>
    <lineage>
        <taxon>Bacteria</taxon>
        <taxon>candidate division CPR1</taxon>
    </lineage>
</organism>
<accession>A0A0G1C1V3</accession>
<dbReference type="InterPro" id="IPR007848">
    <property type="entry name" value="Small_mtfrase_dom"/>
</dbReference>
<evidence type="ECO:0000259" key="3">
    <source>
        <dbReference type="Pfam" id="PF05175"/>
    </source>
</evidence>
<dbReference type="SUPFAM" id="SSF53335">
    <property type="entry name" value="S-adenosyl-L-methionine-dependent methyltransferases"/>
    <property type="match status" value="1"/>
</dbReference>
<evidence type="ECO:0000256" key="1">
    <source>
        <dbReference type="ARBA" id="ARBA00022603"/>
    </source>
</evidence>
<dbReference type="PANTHER" id="PTHR47816:SF4">
    <property type="entry name" value="RIBOSOMAL RNA SMALL SUBUNIT METHYLTRANSFERASE C"/>
    <property type="match status" value="1"/>
</dbReference>
<dbReference type="Gene3D" id="3.40.50.150">
    <property type="entry name" value="Vaccinia Virus protein VP39"/>
    <property type="match status" value="1"/>
</dbReference>
<dbReference type="CDD" id="cd02440">
    <property type="entry name" value="AdoMet_MTases"/>
    <property type="match status" value="1"/>
</dbReference>
<proteinExistence type="predicted"/>
<protein>
    <submittedName>
        <fullName evidence="4">Methyltransferase small</fullName>
    </submittedName>
</protein>
<comment type="caution">
    <text evidence="4">The sequence shown here is derived from an EMBL/GenBank/DDBJ whole genome shotgun (WGS) entry which is preliminary data.</text>
</comment>
<dbReference type="EMBL" id="LCCZ01000028">
    <property type="protein sequence ID" value="KKS43598.1"/>
    <property type="molecule type" value="Genomic_DNA"/>
</dbReference>
<evidence type="ECO:0000313" key="5">
    <source>
        <dbReference type="Proteomes" id="UP000034875"/>
    </source>
</evidence>
<dbReference type="AlphaFoldDB" id="A0A0G1C1V3"/>
<dbReference type="GO" id="GO:0008757">
    <property type="term" value="F:S-adenosylmethionine-dependent methyltransferase activity"/>
    <property type="evidence" value="ECO:0007669"/>
    <property type="project" value="InterPro"/>
</dbReference>
<dbReference type="GO" id="GO:0032259">
    <property type="term" value="P:methylation"/>
    <property type="evidence" value="ECO:0007669"/>
    <property type="project" value="UniProtKB-KW"/>
</dbReference>
<dbReference type="InterPro" id="IPR046977">
    <property type="entry name" value="RsmC/RlmG"/>
</dbReference>
<keyword evidence="1 4" id="KW-0489">Methyltransferase</keyword>
<dbReference type="PANTHER" id="PTHR47816">
    <property type="entry name" value="RIBOSOMAL RNA SMALL SUBUNIT METHYLTRANSFERASE C"/>
    <property type="match status" value="1"/>
</dbReference>
<dbReference type="InterPro" id="IPR029063">
    <property type="entry name" value="SAM-dependent_MTases_sf"/>
</dbReference>
<reference evidence="4 5" key="1">
    <citation type="journal article" date="2015" name="Nature">
        <title>rRNA introns, odd ribosomes, and small enigmatic genomes across a large radiation of phyla.</title>
        <authorList>
            <person name="Brown C.T."/>
            <person name="Hug L.A."/>
            <person name="Thomas B.C."/>
            <person name="Sharon I."/>
            <person name="Castelle C.J."/>
            <person name="Singh A."/>
            <person name="Wilkins M.J."/>
            <person name="Williams K.H."/>
            <person name="Banfield J.F."/>
        </authorList>
    </citation>
    <scope>NUCLEOTIDE SEQUENCE [LARGE SCALE GENOMIC DNA]</scope>
</reference>
<keyword evidence="2 4" id="KW-0808">Transferase</keyword>
<evidence type="ECO:0000313" key="4">
    <source>
        <dbReference type="EMBL" id="KKS43598.1"/>
    </source>
</evidence>
<gene>
    <name evidence="4" type="ORF">UV05_C0028G0007</name>
</gene>